<name>A0A2Z5G849_9BACT</name>
<accession>A0A2Z5G849</accession>
<organism evidence="1 2">
    <name type="scientific">Acidisarcina polymorpha</name>
    <dbReference type="NCBI Taxonomy" id="2211140"/>
    <lineage>
        <taxon>Bacteria</taxon>
        <taxon>Pseudomonadati</taxon>
        <taxon>Acidobacteriota</taxon>
        <taxon>Terriglobia</taxon>
        <taxon>Terriglobales</taxon>
        <taxon>Acidobacteriaceae</taxon>
        <taxon>Acidisarcina</taxon>
    </lineage>
</organism>
<dbReference type="PANTHER" id="PTHR46246">
    <property type="entry name" value="GUANOSINE-3',5'-BIS(DIPHOSPHATE) 3'-PYROPHOSPHOHYDROLASE MESH1"/>
    <property type="match status" value="1"/>
</dbReference>
<protein>
    <submittedName>
        <fullName evidence="1">Metal dependent phosphohydrolase</fullName>
    </submittedName>
</protein>
<dbReference type="KEGG" id="abas:ACPOL_5977"/>
<dbReference type="Pfam" id="PF13328">
    <property type="entry name" value="HD_4"/>
    <property type="match status" value="1"/>
</dbReference>
<sequence length="206" mass="22484">MESIEVSPSSSQTTRFLDGVRLATELHGGQTKKAGAPFLAHLLEVCAYVLRAGGDGDQAIAALLHDGPEKSGGRATLKRIEQSFGPRVGKIVADCTDSFDDEDKPGFLVRKEQQIERFRQDALPESGLVYAADKLANAREIHRRLKAEGPQVWQDYGGGRSGHLWYFRAIYAAILERGGVNPLLPELDECLKKLEQDPINPSAASS</sequence>
<dbReference type="InterPro" id="IPR052194">
    <property type="entry name" value="MESH1"/>
</dbReference>
<dbReference type="Proteomes" id="UP000253606">
    <property type="component" value="Chromosome"/>
</dbReference>
<gene>
    <name evidence="1" type="ORF">ACPOL_5977</name>
</gene>
<proteinExistence type="predicted"/>
<evidence type="ECO:0000313" key="2">
    <source>
        <dbReference type="Proteomes" id="UP000253606"/>
    </source>
</evidence>
<keyword evidence="2" id="KW-1185">Reference proteome</keyword>
<dbReference type="Gene3D" id="1.10.3210.10">
    <property type="entry name" value="Hypothetical protein af1432"/>
    <property type="match status" value="1"/>
</dbReference>
<keyword evidence="1" id="KW-0378">Hydrolase</keyword>
<dbReference type="AlphaFoldDB" id="A0A2Z5G849"/>
<dbReference type="OrthoDB" id="9802385at2"/>
<dbReference type="PANTHER" id="PTHR46246:SF1">
    <property type="entry name" value="GUANOSINE-3',5'-BIS(DIPHOSPHATE) 3'-PYROPHOSPHOHYDROLASE MESH1"/>
    <property type="match status" value="1"/>
</dbReference>
<dbReference type="RefSeq" id="WP_114209831.1">
    <property type="nucleotide sequence ID" value="NZ_CP030840.1"/>
</dbReference>
<evidence type="ECO:0000313" key="1">
    <source>
        <dbReference type="EMBL" id="AXC15221.1"/>
    </source>
</evidence>
<dbReference type="GO" id="GO:0008893">
    <property type="term" value="F:guanosine-3',5'-bis(diphosphate) 3'-diphosphatase activity"/>
    <property type="evidence" value="ECO:0007669"/>
    <property type="project" value="TreeGrafter"/>
</dbReference>
<dbReference type="SUPFAM" id="SSF109604">
    <property type="entry name" value="HD-domain/PDEase-like"/>
    <property type="match status" value="1"/>
</dbReference>
<dbReference type="EMBL" id="CP030840">
    <property type="protein sequence ID" value="AXC15221.1"/>
    <property type="molecule type" value="Genomic_DNA"/>
</dbReference>
<reference evidence="1 2" key="1">
    <citation type="journal article" date="2018" name="Front. Microbiol.">
        <title>Hydrolytic Capabilities as a Key to Environmental Success: Chitinolytic and Cellulolytic Acidobacteria From Acidic Sub-arctic Soils and Boreal Peatlands.</title>
        <authorList>
            <person name="Belova S.E."/>
            <person name="Ravin N.V."/>
            <person name="Pankratov T.A."/>
            <person name="Rakitin A.L."/>
            <person name="Ivanova A.A."/>
            <person name="Beletsky A.V."/>
            <person name="Mardanov A.V."/>
            <person name="Sinninghe Damste J.S."/>
            <person name="Dedysh S.N."/>
        </authorList>
    </citation>
    <scope>NUCLEOTIDE SEQUENCE [LARGE SCALE GENOMIC DNA]</scope>
    <source>
        <strain evidence="1 2">SBC82</strain>
    </source>
</reference>